<evidence type="ECO:0000256" key="7">
    <source>
        <dbReference type="ARBA" id="ARBA00022737"/>
    </source>
</evidence>
<dbReference type="Proteomes" id="UP000192578">
    <property type="component" value="Unassembled WGS sequence"/>
</dbReference>
<evidence type="ECO:0008006" key="17">
    <source>
        <dbReference type="Google" id="ProtNLM"/>
    </source>
</evidence>
<dbReference type="GO" id="GO:0097541">
    <property type="term" value="C:axonemal basal plate"/>
    <property type="evidence" value="ECO:0007669"/>
    <property type="project" value="TreeGrafter"/>
</dbReference>
<proteinExistence type="inferred from homology"/>
<gene>
    <name evidence="15" type="ORF">BV898_13798</name>
</gene>
<evidence type="ECO:0000256" key="9">
    <source>
        <dbReference type="ARBA" id="ARBA00023069"/>
    </source>
</evidence>
<evidence type="ECO:0000256" key="14">
    <source>
        <dbReference type="SAM" id="SignalP"/>
    </source>
</evidence>
<dbReference type="Pfam" id="PF11768">
    <property type="entry name" value="Frtz"/>
    <property type="match status" value="1"/>
</dbReference>
<sequence length="636" mass="70583">MSVHLPVLGHLRLFSLLADMRDDLPSCSKYNLPGGKTVSVAPVNAGNSSAGLSNNNDQSDNDSFGFRKTVPETVNLSQFEALLRTSALVDWRWDQPERTSNGSLQILLQCGILVTVSFNACGVDISYIHVNHTLTSHVRKKQLVSCAISKAIVVTAFAGTDLISLRLNTGAKNKNSICKYRRRSKRADEFDSQLDFNDTGKLLIFSFAPKVSAVKKWLPTRPPPTNWTLEVYACDPENDVPLQRLHKLENHQTNSVLLRSTFLAPEPNVFLIATKSSSDELQTSVRVYRHSIEQHCLRVISDAGVGCFESNVLSCAVHVENGDLLLGLDDNFIVIYSDRWKELRRSPCDVRPQHVQWGPDRALIIAGSFEASFQVFDGALQLLNSSLLNDTNNPCDGLRLRSCMNSVSALLKLEWITMSPTDGDQPHFASAILLHFERGPLGMLCFGAGNHRTTFATVLHYWLNEAKFVQAVKFLTALGHDLSVAEVTAAATAVMTSVLKHDKKEPCEICDILEMLLNWLSGSHPTRDAPEIKQLQTCYSVLLRRFFGFLVRFRIFDRAQKLAEICQDPSLFKVLENAASVLPARDPPTDESRTMRTIMESVAEAHPKEPADRPASQISDGAVPTTPISWTDLGEI</sequence>
<evidence type="ECO:0000313" key="15">
    <source>
        <dbReference type="EMBL" id="OQV11920.1"/>
    </source>
</evidence>
<evidence type="ECO:0000256" key="11">
    <source>
        <dbReference type="ARBA" id="ARBA00023212"/>
    </source>
</evidence>
<dbReference type="SUPFAM" id="SSF69322">
    <property type="entry name" value="Tricorn protease domain 2"/>
    <property type="match status" value="1"/>
</dbReference>
<keyword evidence="14" id="KW-0732">Signal</keyword>
<evidence type="ECO:0000256" key="2">
    <source>
        <dbReference type="ARBA" id="ARBA00004430"/>
    </source>
</evidence>
<evidence type="ECO:0000256" key="6">
    <source>
        <dbReference type="ARBA" id="ARBA00022574"/>
    </source>
</evidence>
<comment type="caution">
    <text evidence="15">The sequence shown here is derived from an EMBL/GenBank/DDBJ whole genome shotgun (WGS) entry which is preliminary data.</text>
</comment>
<keyword evidence="4" id="KW-1003">Cell membrane</keyword>
<dbReference type="AlphaFoldDB" id="A0A1W0W9S1"/>
<keyword evidence="12" id="KW-0966">Cell projection</keyword>
<dbReference type="GO" id="GO:0005886">
    <property type="term" value="C:plasma membrane"/>
    <property type="evidence" value="ECO:0007669"/>
    <property type="project" value="UniProtKB-SubCell"/>
</dbReference>
<evidence type="ECO:0000256" key="4">
    <source>
        <dbReference type="ARBA" id="ARBA00022475"/>
    </source>
</evidence>
<feature type="chain" id="PRO_5013207021" description="WD repeat-containing and planar cell polarity effector protein fritz-like protein" evidence="14">
    <location>
        <begin position="19"/>
        <end position="636"/>
    </location>
</feature>
<dbReference type="GO" id="GO:0044782">
    <property type="term" value="P:cilium organization"/>
    <property type="evidence" value="ECO:0007669"/>
    <property type="project" value="TreeGrafter"/>
</dbReference>
<keyword evidence="6" id="KW-0853">WD repeat</keyword>
<evidence type="ECO:0000256" key="8">
    <source>
        <dbReference type="ARBA" id="ARBA00022794"/>
    </source>
</evidence>
<dbReference type="GO" id="GO:0007399">
    <property type="term" value="P:nervous system development"/>
    <property type="evidence" value="ECO:0007669"/>
    <property type="project" value="TreeGrafter"/>
</dbReference>
<evidence type="ECO:0000256" key="5">
    <source>
        <dbReference type="ARBA" id="ARBA00022490"/>
    </source>
</evidence>
<evidence type="ECO:0000313" key="16">
    <source>
        <dbReference type="Proteomes" id="UP000192578"/>
    </source>
</evidence>
<dbReference type="PANTHER" id="PTHR13667:SF5">
    <property type="entry name" value="WD REPEAT-CONTAINING AND PLANAR CELL POLARITY EFFECTOR PROTEIN FRITZ HOMOLOG"/>
    <property type="match status" value="1"/>
</dbReference>
<evidence type="ECO:0000256" key="1">
    <source>
        <dbReference type="ARBA" id="ARBA00004236"/>
    </source>
</evidence>
<evidence type="ECO:0000256" key="3">
    <source>
        <dbReference type="ARBA" id="ARBA00006059"/>
    </source>
</evidence>
<evidence type="ECO:0000256" key="10">
    <source>
        <dbReference type="ARBA" id="ARBA00023136"/>
    </source>
</evidence>
<dbReference type="PANTHER" id="PTHR13667">
    <property type="entry name" value="HOMOLOC-13"/>
    <property type="match status" value="1"/>
</dbReference>
<comment type="subcellular location">
    <subcellularLocation>
        <location evidence="1">Cell membrane</location>
    </subcellularLocation>
    <subcellularLocation>
        <location evidence="2">Cytoplasm</location>
        <location evidence="2">Cytoskeleton</location>
        <location evidence="2">Cilium axoneme</location>
    </subcellularLocation>
</comment>
<dbReference type="InterPro" id="IPR024511">
    <property type="entry name" value="Frtz"/>
</dbReference>
<evidence type="ECO:0000256" key="12">
    <source>
        <dbReference type="ARBA" id="ARBA00023273"/>
    </source>
</evidence>
<keyword evidence="11" id="KW-0206">Cytoskeleton</keyword>
<organism evidence="15 16">
    <name type="scientific">Hypsibius exemplaris</name>
    <name type="common">Freshwater tardigrade</name>
    <dbReference type="NCBI Taxonomy" id="2072580"/>
    <lineage>
        <taxon>Eukaryota</taxon>
        <taxon>Metazoa</taxon>
        <taxon>Ecdysozoa</taxon>
        <taxon>Tardigrada</taxon>
        <taxon>Eutardigrada</taxon>
        <taxon>Parachela</taxon>
        <taxon>Hypsibioidea</taxon>
        <taxon>Hypsibiidae</taxon>
        <taxon>Hypsibius</taxon>
    </lineage>
</organism>
<reference evidence="16" key="1">
    <citation type="submission" date="2017-01" db="EMBL/GenBank/DDBJ databases">
        <title>Comparative genomics of anhydrobiosis in the tardigrade Hypsibius dujardini.</title>
        <authorList>
            <person name="Yoshida Y."/>
            <person name="Koutsovoulos G."/>
            <person name="Laetsch D."/>
            <person name="Stevens L."/>
            <person name="Kumar S."/>
            <person name="Horikawa D."/>
            <person name="Ishino K."/>
            <person name="Komine S."/>
            <person name="Tomita M."/>
            <person name="Blaxter M."/>
            <person name="Arakawa K."/>
        </authorList>
    </citation>
    <scope>NUCLEOTIDE SEQUENCE [LARGE SCALE GENOMIC DNA]</scope>
    <source>
        <strain evidence="16">Z151</strain>
    </source>
</reference>
<name>A0A1W0W9S1_HYPEX</name>
<dbReference type="EMBL" id="MTYJ01000158">
    <property type="protein sequence ID" value="OQV11920.1"/>
    <property type="molecule type" value="Genomic_DNA"/>
</dbReference>
<protein>
    <recommendedName>
        <fullName evidence="17">WD repeat-containing and planar cell polarity effector protein fritz-like protein</fullName>
    </recommendedName>
</protein>
<dbReference type="GO" id="GO:0045184">
    <property type="term" value="P:establishment of protein localization"/>
    <property type="evidence" value="ECO:0007669"/>
    <property type="project" value="TreeGrafter"/>
</dbReference>
<keyword evidence="16" id="KW-1185">Reference proteome</keyword>
<evidence type="ECO:0000256" key="13">
    <source>
        <dbReference type="SAM" id="MobiDB-lite"/>
    </source>
</evidence>
<comment type="similarity">
    <text evidence="3">Belongs to the WD repeat fritz family.</text>
</comment>
<keyword evidence="10" id="KW-0472">Membrane</keyword>
<dbReference type="OrthoDB" id="10013020at2759"/>
<keyword evidence="7" id="KW-0677">Repeat</keyword>
<keyword evidence="5" id="KW-0963">Cytoplasm</keyword>
<feature type="signal peptide" evidence="14">
    <location>
        <begin position="1"/>
        <end position="18"/>
    </location>
</feature>
<keyword evidence="9" id="KW-0969">Cilium</keyword>
<accession>A0A1W0W9S1</accession>
<feature type="region of interest" description="Disordered" evidence="13">
    <location>
        <begin position="604"/>
        <end position="636"/>
    </location>
</feature>
<keyword evidence="8" id="KW-0970">Cilium biogenesis/degradation</keyword>